<feature type="binding site" description="via carbamate group" evidence="15">
    <location>
        <position position="131"/>
    </location>
    <ligand>
        <name>Mg(2+)</name>
        <dbReference type="ChEBI" id="CHEBI:18420"/>
    </ligand>
</feature>
<dbReference type="EC" id="4.2.1.9" evidence="14 15"/>
<dbReference type="Proteomes" id="UP000186165">
    <property type="component" value="Chromosome"/>
</dbReference>
<dbReference type="Proteomes" id="UP000185608">
    <property type="component" value="Chromosome"/>
</dbReference>
<comment type="subunit">
    <text evidence="15">Homodimer.</text>
</comment>
<reference evidence="18 20" key="1">
    <citation type="submission" date="2016-06" db="EMBL/GenBank/DDBJ databases">
        <title>Discovery of anaerobic lithoheterotrophic haloarchaeon capable of sulfur respiration by hydrogen and formate.</title>
        <authorList>
            <person name="Sorokin D.Y."/>
            <person name="Kublanov I.V."/>
            <person name="Roman P."/>
            <person name="Sinninghe Damste J.S."/>
            <person name="Golyshin P.N."/>
            <person name="Rojo D."/>
            <person name="Ciordia S."/>
            <person name="Mena Md.C."/>
            <person name="Ferrer M."/>
            <person name="Smedile F."/>
            <person name="Messina E."/>
            <person name="La Cono V."/>
            <person name="Yakimov M.M."/>
        </authorList>
    </citation>
    <scope>NUCLEOTIDE SEQUENCE [LARGE SCALE GENOMIC DNA]</scope>
    <source>
        <strain evidence="18 20">HTSR1</strain>
    </source>
</reference>
<dbReference type="PROSITE" id="PS00887">
    <property type="entry name" value="ILVD_EDD_2"/>
    <property type="match status" value="1"/>
</dbReference>
<dbReference type="GO" id="GO:0004160">
    <property type="term" value="F:dihydroxy-acid dehydratase activity"/>
    <property type="evidence" value="ECO:0007669"/>
    <property type="project" value="UniProtKB-UniRule"/>
</dbReference>
<comment type="catalytic activity">
    <reaction evidence="15">
        <text>(2R,3R)-2,3-dihydroxy-3-methylpentanoate = (S)-3-methyl-2-oxopentanoate + H2O</text>
        <dbReference type="Rhea" id="RHEA:27694"/>
        <dbReference type="ChEBI" id="CHEBI:15377"/>
        <dbReference type="ChEBI" id="CHEBI:35146"/>
        <dbReference type="ChEBI" id="CHEBI:49258"/>
        <dbReference type="EC" id="4.2.1.9"/>
    </reaction>
</comment>
<dbReference type="GO" id="GO:0009099">
    <property type="term" value="P:L-valine biosynthetic process"/>
    <property type="evidence" value="ECO:0007669"/>
    <property type="project" value="UniProtKB-UniRule"/>
</dbReference>
<accession>A0A1D8S4W5</accession>
<dbReference type="PANTHER" id="PTHR43661:SF3">
    <property type="entry name" value="D-XYLONATE DEHYDRATASE YAGF-RELATED"/>
    <property type="match status" value="1"/>
</dbReference>
<evidence type="ECO:0000256" key="11">
    <source>
        <dbReference type="ARBA" id="ARBA00029304"/>
    </source>
</evidence>
<reference evidence="21" key="2">
    <citation type="submission" date="2016-08" db="EMBL/GenBank/DDBJ databases">
        <title>Discovery of first anaerobic lithoheterotrophic haloarchae widely represented in hypersaline habitats.</title>
        <authorList>
            <person name="Sorokin D.Y."/>
            <person name="Kublanov I.V."/>
            <person name="Roman P."/>
            <person name="Sinninghe Damste J.S."/>
            <person name="Golyshin P.N."/>
            <person name="Rojo D."/>
            <person name="Ciordia S."/>
            <person name="Mena Md.C."/>
            <person name="Ferrer M."/>
            <person name="Smedile F."/>
            <person name="Messina E."/>
            <person name="La Cono V."/>
            <person name="Yakimov M.M."/>
        </authorList>
    </citation>
    <scope>NUCLEOTIDE SEQUENCE [LARGE SCALE GENOMIC DNA]</scope>
    <source>
        <strain evidence="21">HSR6</strain>
    </source>
</reference>
<dbReference type="SUPFAM" id="SSF143975">
    <property type="entry name" value="IlvD/EDD N-terminal domain-like"/>
    <property type="match status" value="1"/>
</dbReference>
<dbReference type="InterPro" id="IPR042096">
    <property type="entry name" value="Dihydro-acid_dehy_C"/>
</dbReference>
<comment type="catalytic activity">
    <reaction evidence="11">
        <text>(2R)-2,3-dihydroxy-3-methylbutanoate = 3-methyl-2-oxobutanoate + H2O</text>
        <dbReference type="Rhea" id="RHEA:24809"/>
        <dbReference type="ChEBI" id="CHEBI:11851"/>
        <dbReference type="ChEBI" id="CHEBI:15377"/>
        <dbReference type="ChEBI" id="CHEBI:49072"/>
        <dbReference type="EC" id="4.2.1.9"/>
    </reaction>
    <physiologicalReaction direction="left-to-right" evidence="11">
        <dbReference type="Rhea" id="RHEA:24810"/>
    </physiologicalReaction>
</comment>
<evidence type="ECO:0000256" key="13">
    <source>
        <dbReference type="ARBA" id="ARBA00029437"/>
    </source>
</evidence>
<evidence type="ECO:0000256" key="4">
    <source>
        <dbReference type="ARBA" id="ARBA00022714"/>
    </source>
</evidence>
<feature type="domain" description="Dihydroxy-acid/6-phosphogluconate dehydratase C-terminal" evidence="17">
    <location>
        <begin position="366"/>
        <end position="555"/>
    </location>
</feature>
<dbReference type="NCBIfam" id="TIGR00110">
    <property type="entry name" value="ilvD"/>
    <property type="match status" value="1"/>
</dbReference>
<dbReference type="RefSeq" id="WP_083258869.1">
    <property type="nucleotide sequence ID" value="NZ_CP016070.1"/>
</dbReference>
<dbReference type="Gene3D" id="3.50.30.80">
    <property type="entry name" value="IlvD/EDD C-terminal domain-like"/>
    <property type="match status" value="1"/>
</dbReference>
<protein>
    <recommendedName>
        <fullName evidence="14 15">Dihydroxy-acid dehydratase</fullName>
        <shortName evidence="15">DAD</shortName>
        <ecNumber evidence="14 15">4.2.1.9</ecNumber>
    </recommendedName>
</protein>
<evidence type="ECO:0000256" key="5">
    <source>
        <dbReference type="ARBA" id="ARBA00022723"/>
    </source>
</evidence>
<feature type="domain" description="Dihydroxy-acid/6-phosphogluconate dehydratase N-terminal" evidence="16">
    <location>
        <begin position="41"/>
        <end position="355"/>
    </location>
</feature>
<proteinExistence type="inferred from homology"/>
<evidence type="ECO:0000256" key="10">
    <source>
        <dbReference type="ARBA" id="ARBA00023304"/>
    </source>
</evidence>
<dbReference type="GeneID" id="30417818"/>
<evidence type="ECO:0000313" key="21">
    <source>
        <dbReference type="Proteomes" id="UP000186165"/>
    </source>
</evidence>
<evidence type="ECO:0000256" key="1">
    <source>
        <dbReference type="ARBA" id="ARBA00001946"/>
    </source>
</evidence>
<keyword evidence="9 15" id="KW-0456">Lyase</keyword>
<dbReference type="HAMAP" id="MF_00012">
    <property type="entry name" value="IlvD"/>
    <property type="match status" value="1"/>
</dbReference>
<comment type="cofactor">
    <cofactor evidence="15">
        <name>[2Fe-2S] cluster</name>
        <dbReference type="ChEBI" id="CHEBI:190135"/>
    </cofactor>
    <text evidence="15">Binds 1 [2Fe-2S] cluster per subunit. This cluster acts as a Lewis acid cofactor.</text>
</comment>
<dbReference type="OrthoDB" id="8674at2157"/>
<feature type="active site" description="Proton acceptor" evidence="15">
    <location>
        <position position="476"/>
    </location>
</feature>
<dbReference type="KEGG" id="halh:HTSR_1218"/>
<evidence type="ECO:0000256" key="6">
    <source>
        <dbReference type="ARBA" id="ARBA00022842"/>
    </source>
</evidence>
<organism evidence="18 20">
    <name type="scientific">Halodesulfurarchaeum formicicum</name>
    <dbReference type="NCBI Taxonomy" id="1873524"/>
    <lineage>
        <taxon>Archaea</taxon>
        <taxon>Methanobacteriati</taxon>
        <taxon>Methanobacteriota</taxon>
        <taxon>Stenosarchaea group</taxon>
        <taxon>Halobacteria</taxon>
        <taxon>Halobacteriales</taxon>
        <taxon>Halobacteriaceae</taxon>
        <taxon>Halodesulfurarchaeum</taxon>
    </lineage>
</organism>
<dbReference type="KEGG" id="hhsr:HSR6_1288"/>
<keyword evidence="8 15" id="KW-0411">Iron-sulfur</keyword>
<evidence type="ECO:0000256" key="9">
    <source>
        <dbReference type="ARBA" id="ARBA00023239"/>
    </source>
</evidence>
<dbReference type="PATRIC" id="fig|1855411.3.peg.1217"/>
<dbReference type="EMBL" id="CP016070">
    <property type="protein sequence ID" value="AOW80396.1"/>
    <property type="molecule type" value="Genomic_DNA"/>
</dbReference>
<dbReference type="InterPro" id="IPR004404">
    <property type="entry name" value="DihydroxyA_deHydtase"/>
</dbReference>
<keyword evidence="10 15" id="KW-0100">Branched-chain amino acid biosynthesis</keyword>
<dbReference type="UniPathway" id="UPA00049">
    <property type="reaction ID" value="UER00061"/>
</dbReference>
<dbReference type="EMBL" id="CP016804">
    <property type="protein sequence ID" value="APE95732.1"/>
    <property type="molecule type" value="Genomic_DNA"/>
</dbReference>
<evidence type="ECO:0000256" key="15">
    <source>
        <dbReference type="HAMAP-Rule" id="MF_00012"/>
    </source>
</evidence>
<dbReference type="Pfam" id="PF24877">
    <property type="entry name" value="ILV_EDD_C"/>
    <property type="match status" value="1"/>
</dbReference>
<feature type="binding site" evidence="15">
    <location>
        <position position="130"/>
    </location>
    <ligand>
        <name>Mg(2+)</name>
        <dbReference type="ChEBI" id="CHEBI:18420"/>
    </ligand>
</feature>
<dbReference type="GO" id="GO:0051537">
    <property type="term" value="F:2 iron, 2 sulfur cluster binding"/>
    <property type="evidence" value="ECO:0007669"/>
    <property type="project" value="UniProtKB-UniRule"/>
</dbReference>
<reference evidence="19" key="3">
    <citation type="journal article" date="2017" name="ISME J.">
        <title>Discovery of anaerobic lithoheterotrophic haloarchaea, ubiquitous in hypersaline habitats.</title>
        <authorList>
            <person name="Sorokin D.Y."/>
            <person name="Messina E."/>
            <person name="Smedile F."/>
            <person name="Roman P."/>
            <person name="Damste J.S.S."/>
            <person name="Ciordia S."/>
            <person name="Mena M.C."/>
            <person name="Ferrer M."/>
            <person name="Golyshin P.N."/>
            <person name="Kublanov I.V."/>
            <person name="Samarov N.I."/>
            <person name="Toshchakov S.V."/>
            <person name="La Cono V."/>
            <person name="Yakimov M.M."/>
        </authorList>
    </citation>
    <scope>NUCLEOTIDE SEQUENCE</scope>
    <source>
        <strain evidence="19">HSR6</strain>
    </source>
</reference>
<gene>
    <name evidence="18" type="primary">ilvD2</name>
    <name evidence="15" type="synonym">ilvD</name>
    <name evidence="19" type="ORF">HSR6_1288</name>
    <name evidence="18" type="ORF">HTSR_1218</name>
</gene>
<comment type="function">
    <text evidence="15">Functions in the biosynthesis of branched-chain amino acids. Catalyzes the dehydration of (2R,3R)-2,3-dihydroxy-3-methylpentanoate (2,3-dihydroxy-3-methylvalerate) into 2-oxo-3-methylpentanoate (2-oxo-3-methylvalerate) and of (2R)-2,3-dihydroxy-3-methylbutanoate (2,3-dihydroxyisovalerate) into 2-oxo-3-methylbutanoate (2-oxoisovalerate), the penultimate precursor to L-isoleucine and L-valine, respectively.</text>
</comment>
<evidence type="ECO:0000313" key="18">
    <source>
        <dbReference type="EMBL" id="AOW80396.1"/>
    </source>
</evidence>
<dbReference type="AlphaFoldDB" id="A0A1D8S4W5"/>
<evidence type="ECO:0000256" key="12">
    <source>
        <dbReference type="ARBA" id="ARBA00029436"/>
    </source>
</evidence>
<evidence type="ECO:0000256" key="8">
    <source>
        <dbReference type="ARBA" id="ARBA00023014"/>
    </source>
</evidence>
<name>A0A1D8S4W5_9EURY</name>
<evidence type="ECO:0000259" key="17">
    <source>
        <dbReference type="Pfam" id="PF24877"/>
    </source>
</evidence>
<dbReference type="GO" id="GO:0009097">
    <property type="term" value="P:isoleucine biosynthetic process"/>
    <property type="evidence" value="ECO:0007669"/>
    <property type="project" value="UniProtKB-UniRule"/>
</dbReference>
<comment type="cofactor">
    <cofactor evidence="1 15">
        <name>Mg(2+)</name>
        <dbReference type="ChEBI" id="CHEBI:18420"/>
    </cofactor>
</comment>
<sequence length="573" mass="60386">MADFTEKDSDMRSATVTEGVDRAPHRSLFRAAGLDDEEIHQPLIGVANSWNEIVPGHVHLDELATHVKDGIREAGGTPLEFNTIAVDDGIAMGHEGMRSSLPSRETIADSVELMVNAHQFDGLVAMASCDKIVPGMLMAVARLDIPAIVVTGGHMAAGSFDDEPADLVTVFEGVSQHHEGEMSDDELYELECSACPGEGSCAGMFTANTMACVTEALGLSWTGCATSGATDTAKQEIAHKSGREILRLVEEDIRPSDLLTEEAFEDALRVDLALGGSTNTMLHVPAVAAEAGLDITLEDFENLAEETPHLAHMSPAGPWRMEHLRDDGGVPAVMAELEAEMHQDRETVDGITIGDRIENADKRGMVIQPRADPVHDGGSLAVLDGNLAPNGAVVKAGAMDESMHHFEGRARVFESQNAALEALDGGDIDPGDVIVIRYEGPRGGPGMPEMLEPTSKVSGSPRLSGEVALITDGRFSGGTRGAAIGHVSPEAASGGPIALVEEGDQILIDVEAGRLELDVPAATLRSRAESWSPPELDMSGVLEKYAAMATSAATGGVLEAPSLDGVEIQLPRE</sequence>
<comment type="pathway">
    <text evidence="13 15">Amino-acid biosynthesis; L-isoleucine biosynthesis; L-isoleucine from 2-oxobutanoate: step 3/4.</text>
</comment>
<feature type="modified residue" description="N6-carboxylysine" evidence="15">
    <location>
        <position position="131"/>
    </location>
</feature>
<dbReference type="InterPro" id="IPR000581">
    <property type="entry name" value="ILV_EDD_N"/>
</dbReference>
<dbReference type="Pfam" id="PF00920">
    <property type="entry name" value="ILVD_EDD_N"/>
    <property type="match status" value="1"/>
</dbReference>
<dbReference type="InterPro" id="IPR056740">
    <property type="entry name" value="ILV_EDD_C"/>
</dbReference>
<keyword evidence="6 15" id="KW-0460">Magnesium</keyword>
<evidence type="ECO:0000256" key="14">
    <source>
        <dbReference type="ARBA" id="ARBA00029490"/>
    </source>
</evidence>
<dbReference type="NCBIfam" id="NF002068">
    <property type="entry name" value="PRK00911.1"/>
    <property type="match status" value="1"/>
</dbReference>
<comment type="caution">
    <text evidence="15">Lacks conserved residue(s) required for the propagation of feature annotation.</text>
</comment>
<feature type="binding site" evidence="15">
    <location>
        <position position="449"/>
    </location>
    <ligand>
        <name>Mg(2+)</name>
        <dbReference type="ChEBI" id="CHEBI:18420"/>
    </ligand>
</feature>
<comment type="pathway">
    <text evidence="12 15">Amino-acid biosynthesis; L-valine biosynthesis; L-valine from pyruvate: step 3/4.</text>
</comment>
<accession>A0A1J1AC60</accession>
<dbReference type="SUPFAM" id="SSF52016">
    <property type="entry name" value="LeuD/IlvD-like"/>
    <property type="match status" value="1"/>
</dbReference>
<dbReference type="FunFam" id="3.50.30.80:FF:000001">
    <property type="entry name" value="Dihydroxy-acid dehydratase"/>
    <property type="match status" value="1"/>
</dbReference>
<dbReference type="GO" id="GO:0000287">
    <property type="term" value="F:magnesium ion binding"/>
    <property type="evidence" value="ECO:0007669"/>
    <property type="project" value="UniProtKB-UniRule"/>
</dbReference>
<keyword evidence="4 15" id="KW-0001">2Fe-2S</keyword>
<dbReference type="InterPro" id="IPR020558">
    <property type="entry name" value="DiOHA_6PGluconate_deHydtase_CS"/>
</dbReference>
<keyword evidence="3 15" id="KW-0028">Amino-acid biosynthesis</keyword>
<evidence type="ECO:0000256" key="2">
    <source>
        <dbReference type="ARBA" id="ARBA00006486"/>
    </source>
</evidence>
<evidence type="ECO:0000313" key="19">
    <source>
        <dbReference type="EMBL" id="APE95732.1"/>
    </source>
</evidence>
<dbReference type="GO" id="GO:0005829">
    <property type="term" value="C:cytosol"/>
    <property type="evidence" value="ECO:0007669"/>
    <property type="project" value="TreeGrafter"/>
</dbReference>
<comment type="similarity">
    <text evidence="2 15">Belongs to the IlvD/Edd family.</text>
</comment>
<feature type="binding site" evidence="15">
    <location>
        <position position="88"/>
    </location>
    <ligand>
        <name>Mg(2+)</name>
        <dbReference type="ChEBI" id="CHEBI:18420"/>
    </ligand>
</feature>
<dbReference type="UniPathway" id="UPA00047">
    <property type="reaction ID" value="UER00057"/>
</dbReference>
<evidence type="ECO:0000313" key="20">
    <source>
        <dbReference type="Proteomes" id="UP000185608"/>
    </source>
</evidence>
<keyword evidence="5 15" id="KW-0479">Metal-binding</keyword>
<keyword evidence="21" id="KW-1185">Reference proteome</keyword>
<dbReference type="InterPro" id="IPR037237">
    <property type="entry name" value="IlvD/EDD_N"/>
</dbReference>
<evidence type="ECO:0000256" key="3">
    <source>
        <dbReference type="ARBA" id="ARBA00022605"/>
    </source>
</evidence>
<dbReference type="STRING" id="1873524.HSR6_1288"/>
<keyword evidence="7 15" id="KW-0408">Iron</keyword>
<dbReference type="PROSITE" id="PS00886">
    <property type="entry name" value="ILVD_EDD_1"/>
    <property type="match status" value="1"/>
</dbReference>
<evidence type="ECO:0000256" key="7">
    <source>
        <dbReference type="ARBA" id="ARBA00023004"/>
    </source>
</evidence>
<dbReference type="PANTHER" id="PTHR43661">
    <property type="entry name" value="D-XYLONATE DEHYDRATASE"/>
    <property type="match status" value="1"/>
</dbReference>
<evidence type="ECO:0000259" key="16">
    <source>
        <dbReference type="Pfam" id="PF00920"/>
    </source>
</evidence>